<dbReference type="InterPro" id="IPR036144">
    <property type="entry name" value="RibA-like_sf"/>
</dbReference>
<organism evidence="11 12">
    <name type="scientific">Thamnocephalis sphaerospora</name>
    <dbReference type="NCBI Taxonomy" id="78915"/>
    <lineage>
        <taxon>Eukaryota</taxon>
        <taxon>Fungi</taxon>
        <taxon>Fungi incertae sedis</taxon>
        <taxon>Zoopagomycota</taxon>
        <taxon>Zoopagomycotina</taxon>
        <taxon>Zoopagomycetes</taxon>
        <taxon>Zoopagales</taxon>
        <taxon>Sigmoideomycetaceae</taxon>
        <taxon>Thamnocephalis</taxon>
    </lineage>
</organism>
<feature type="region of interest" description="Disordered" evidence="9">
    <location>
        <begin position="1"/>
        <end position="50"/>
    </location>
</feature>
<dbReference type="AlphaFoldDB" id="A0A4P9XLX6"/>
<protein>
    <recommendedName>
        <fullName evidence="3">GTP cyclohydrolase II</fullName>
        <ecNumber evidence="3">3.5.4.25</ecNumber>
    </recommendedName>
</protein>
<evidence type="ECO:0000259" key="10">
    <source>
        <dbReference type="Pfam" id="PF00925"/>
    </source>
</evidence>
<accession>A0A4P9XLX6</accession>
<dbReference type="Gene3D" id="3.40.50.10990">
    <property type="entry name" value="GTP cyclohydrolase II"/>
    <property type="match status" value="1"/>
</dbReference>
<feature type="domain" description="GTP cyclohydrolase II" evidence="10">
    <location>
        <begin position="57"/>
        <end position="257"/>
    </location>
</feature>
<keyword evidence="7" id="KW-0342">GTP-binding</keyword>
<evidence type="ECO:0000256" key="2">
    <source>
        <dbReference type="ARBA" id="ARBA00008131"/>
    </source>
</evidence>
<dbReference type="NCBIfam" id="TIGR00505">
    <property type="entry name" value="ribA"/>
    <property type="match status" value="1"/>
</dbReference>
<evidence type="ECO:0000313" key="12">
    <source>
        <dbReference type="Proteomes" id="UP000271241"/>
    </source>
</evidence>
<comment type="pathway">
    <text evidence="1">Cofactor biosynthesis; riboflavin biosynthesis.</text>
</comment>
<comment type="similarity">
    <text evidence="2">Belongs to the GTP cyclohydrolase II family.</text>
</comment>
<dbReference type="GO" id="GO:0005525">
    <property type="term" value="F:GTP binding"/>
    <property type="evidence" value="ECO:0007669"/>
    <property type="project" value="UniProtKB-KW"/>
</dbReference>
<evidence type="ECO:0000256" key="7">
    <source>
        <dbReference type="ARBA" id="ARBA00023134"/>
    </source>
</evidence>
<evidence type="ECO:0000256" key="4">
    <source>
        <dbReference type="ARBA" id="ARBA00022619"/>
    </source>
</evidence>
<name>A0A4P9XLX6_9FUNG</name>
<proteinExistence type="inferred from homology"/>
<dbReference type="STRING" id="78915.A0A4P9XLX6"/>
<dbReference type="PANTHER" id="PTHR21327:SF29">
    <property type="entry name" value="GTP CYCLOHYDROLASE-2"/>
    <property type="match status" value="1"/>
</dbReference>
<dbReference type="InterPro" id="IPR000926">
    <property type="entry name" value="RibA"/>
</dbReference>
<dbReference type="PANTHER" id="PTHR21327">
    <property type="entry name" value="GTP CYCLOHYDROLASE II-RELATED"/>
    <property type="match status" value="1"/>
</dbReference>
<evidence type="ECO:0000256" key="3">
    <source>
        <dbReference type="ARBA" id="ARBA00012762"/>
    </source>
</evidence>
<evidence type="ECO:0000256" key="1">
    <source>
        <dbReference type="ARBA" id="ARBA00005104"/>
    </source>
</evidence>
<dbReference type="Pfam" id="PF00925">
    <property type="entry name" value="GTP_cyclohydro2"/>
    <property type="match status" value="1"/>
</dbReference>
<dbReference type="CDD" id="cd00641">
    <property type="entry name" value="GTP_cyclohydro2"/>
    <property type="match status" value="1"/>
</dbReference>
<dbReference type="InterPro" id="IPR032677">
    <property type="entry name" value="GTP_cyclohydro_II"/>
</dbReference>
<dbReference type="SUPFAM" id="SSF142695">
    <property type="entry name" value="RibA-like"/>
    <property type="match status" value="1"/>
</dbReference>
<keyword evidence="12" id="KW-1185">Reference proteome</keyword>
<dbReference type="GO" id="GO:0009231">
    <property type="term" value="P:riboflavin biosynthetic process"/>
    <property type="evidence" value="ECO:0007669"/>
    <property type="project" value="UniProtKB-KW"/>
</dbReference>
<sequence>MSQAEADLSGLTNPPENERCIKGSQANPADTPPVAIVAPPSPPESTTPHALPHVECMVRTRLPTTVGTCHVYLYRNDRDDKEHLAIVFGDRQTAWSRSLERPRAGESEMDRIVRGAAVGEGSHLQGSMQQAPLVRLHSECFTGETLGSVRCDCGEQLLEAMRAMHRQGHGIIVYLRQEGRGIGLLEKLKAYNLQDLGHDTVAANLMLSHPADARNYDVAVAILHDLGSASCRLLTNNPDKIEQLERGGSIRVVERVPMIPERWQQADTGDRARYTPNEMDSYLLTKVERMRHLLDLPRSVSEALSAASSPAPSTRHCL</sequence>
<evidence type="ECO:0000256" key="8">
    <source>
        <dbReference type="ARBA" id="ARBA00049295"/>
    </source>
</evidence>
<evidence type="ECO:0000256" key="5">
    <source>
        <dbReference type="ARBA" id="ARBA00022741"/>
    </source>
</evidence>
<evidence type="ECO:0000256" key="9">
    <source>
        <dbReference type="SAM" id="MobiDB-lite"/>
    </source>
</evidence>
<dbReference type="NCBIfam" id="NF001591">
    <property type="entry name" value="PRK00393.1"/>
    <property type="match status" value="1"/>
</dbReference>
<evidence type="ECO:0000313" key="11">
    <source>
        <dbReference type="EMBL" id="RKP06897.1"/>
    </source>
</evidence>
<dbReference type="EC" id="3.5.4.25" evidence="3"/>
<keyword evidence="4" id="KW-0686">Riboflavin biosynthesis</keyword>
<keyword evidence="6 11" id="KW-0378">Hydrolase</keyword>
<keyword evidence="5" id="KW-0547">Nucleotide-binding</keyword>
<dbReference type="Proteomes" id="UP000271241">
    <property type="component" value="Unassembled WGS sequence"/>
</dbReference>
<reference evidence="12" key="1">
    <citation type="journal article" date="2018" name="Nat. Microbiol.">
        <title>Leveraging single-cell genomics to expand the fungal tree of life.</title>
        <authorList>
            <person name="Ahrendt S.R."/>
            <person name="Quandt C.A."/>
            <person name="Ciobanu D."/>
            <person name="Clum A."/>
            <person name="Salamov A."/>
            <person name="Andreopoulos B."/>
            <person name="Cheng J.F."/>
            <person name="Woyke T."/>
            <person name="Pelin A."/>
            <person name="Henrissat B."/>
            <person name="Reynolds N.K."/>
            <person name="Benny G.L."/>
            <person name="Smith M.E."/>
            <person name="James T.Y."/>
            <person name="Grigoriev I.V."/>
        </authorList>
    </citation>
    <scope>NUCLEOTIDE SEQUENCE [LARGE SCALE GENOMIC DNA]</scope>
    <source>
        <strain evidence="12">RSA 1356</strain>
    </source>
</reference>
<dbReference type="GO" id="GO:0003935">
    <property type="term" value="F:GTP cyclohydrolase II activity"/>
    <property type="evidence" value="ECO:0007669"/>
    <property type="project" value="UniProtKB-EC"/>
</dbReference>
<gene>
    <name evidence="11" type="ORF">THASP1DRAFT_35044</name>
</gene>
<dbReference type="OrthoDB" id="5569761at2759"/>
<evidence type="ECO:0000256" key="6">
    <source>
        <dbReference type="ARBA" id="ARBA00022801"/>
    </source>
</evidence>
<dbReference type="EMBL" id="KZ992797">
    <property type="protein sequence ID" value="RKP06897.1"/>
    <property type="molecule type" value="Genomic_DNA"/>
</dbReference>
<comment type="catalytic activity">
    <reaction evidence="8">
        <text>GTP + 4 H2O = 2,5-diamino-6-hydroxy-4-(5-phosphoribosylamino)-pyrimidine + formate + 2 phosphate + 3 H(+)</text>
        <dbReference type="Rhea" id="RHEA:23704"/>
        <dbReference type="ChEBI" id="CHEBI:15377"/>
        <dbReference type="ChEBI" id="CHEBI:15378"/>
        <dbReference type="ChEBI" id="CHEBI:15740"/>
        <dbReference type="ChEBI" id="CHEBI:37565"/>
        <dbReference type="ChEBI" id="CHEBI:43474"/>
        <dbReference type="ChEBI" id="CHEBI:58614"/>
        <dbReference type="EC" id="3.5.4.25"/>
    </reaction>
</comment>